<organism evidence="18 19">
    <name type="scientific">Callosobruchus maculatus</name>
    <name type="common">Southern cowpea weevil</name>
    <name type="synonym">Pulse bruchid</name>
    <dbReference type="NCBI Taxonomy" id="64391"/>
    <lineage>
        <taxon>Eukaryota</taxon>
        <taxon>Metazoa</taxon>
        <taxon>Ecdysozoa</taxon>
        <taxon>Arthropoda</taxon>
        <taxon>Hexapoda</taxon>
        <taxon>Insecta</taxon>
        <taxon>Pterygota</taxon>
        <taxon>Neoptera</taxon>
        <taxon>Endopterygota</taxon>
        <taxon>Coleoptera</taxon>
        <taxon>Polyphaga</taxon>
        <taxon>Cucujiformia</taxon>
        <taxon>Chrysomeloidea</taxon>
        <taxon>Chrysomelidae</taxon>
        <taxon>Bruchinae</taxon>
        <taxon>Bruchini</taxon>
        <taxon>Callosobruchus</taxon>
    </lineage>
</organism>
<evidence type="ECO:0000256" key="6">
    <source>
        <dbReference type="ARBA" id="ARBA00022630"/>
    </source>
</evidence>
<keyword evidence="10" id="KW-0809">Transit peptide</keyword>
<dbReference type="Pfam" id="PF01180">
    <property type="entry name" value="DHO_dh"/>
    <property type="match status" value="1"/>
</dbReference>
<dbReference type="OrthoDB" id="14784at2759"/>
<dbReference type="InterPro" id="IPR013785">
    <property type="entry name" value="Aldolase_TIM"/>
</dbReference>
<name>A0A653CIS5_CALMS</name>
<evidence type="ECO:0000256" key="4">
    <source>
        <dbReference type="ARBA" id="ARBA00012791"/>
    </source>
</evidence>
<keyword evidence="12 16" id="KW-0560">Oxidoreductase</keyword>
<comment type="similarity">
    <text evidence="3 16">Belongs to the dihydroorotate dehydrogenase family. Type 2 subfamily.</text>
</comment>
<dbReference type="GO" id="GO:0006207">
    <property type="term" value="P:'de novo' pyrimidine nucleobase biosynthetic process"/>
    <property type="evidence" value="ECO:0007669"/>
    <property type="project" value="InterPro"/>
</dbReference>
<evidence type="ECO:0000256" key="12">
    <source>
        <dbReference type="ARBA" id="ARBA00023002"/>
    </source>
</evidence>
<keyword evidence="14 16" id="KW-0472">Membrane</keyword>
<dbReference type="PROSITE" id="PS51257">
    <property type="entry name" value="PROKAR_LIPOPROTEIN"/>
    <property type="match status" value="1"/>
</dbReference>
<dbReference type="UniPathway" id="UPA00070">
    <property type="reaction ID" value="UER00946"/>
</dbReference>
<keyword evidence="9 16" id="KW-0999">Mitochondrion inner membrane</keyword>
<protein>
    <recommendedName>
        <fullName evidence="5 16">Dihydroorotate dehydrogenase (quinone), mitochondrial</fullName>
        <shortName evidence="16">DHOdehase</shortName>
        <ecNumber evidence="4 16">1.3.5.2</ecNumber>
    </recommendedName>
</protein>
<evidence type="ECO:0000256" key="7">
    <source>
        <dbReference type="ARBA" id="ARBA00022643"/>
    </source>
</evidence>
<evidence type="ECO:0000256" key="5">
    <source>
        <dbReference type="ARBA" id="ARBA00017599"/>
    </source>
</evidence>
<dbReference type="PROSITE" id="PS00912">
    <property type="entry name" value="DHODEHASE_2"/>
    <property type="match status" value="1"/>
</dbReference>
<keyword evidence="19" id="KW-1185">Reference proteome</keyword>
<evidence type="ECO:0000256" key="2">
    <source>
        <dbReference type="ARBA" id="ARBA00005161"/>
    </source>
</evidence>
<dbReference type="InterPro" id="IPR001295">
    <property type="entry name" value="Dihydroorotate_DH_CS"/>
</dbReference>
<dbReference type="NCBIfam" id="TIGR01036">
    <property type="entry name" value="pyrD_sub2"/>
    <property type="match status" value="1"/>
</dbReference>
<comment type="pathway">
    <text evidence="2 16">Pyrimidine metabolism; UMP biosynthesis via de novo pathway; orotate from (S)-dihydroorotate (quinone route): step 1/1.</text>
</comment>
<feature type="transmembrane region" description="Helical" evidence="16">
    <location>
        <begin position="12"/>
        <end position="30"/>
    </location>
</feature>
<dbReference type="NCBIfam" id="NF003645">
    <property type="entry name" value="PRK05286.1-2"/>
    <property type="match status" value="1"/>
</dbReference>
<comment type="cofactor">
    <cofactor evidence="16">
        <name>FMN</name>
        <dbReference type="ChEBI" id="CHEBI:58210"/>
    </cofactor>
    <text evidence="16">Binds 1 FMN per subunit.</text>
</comment>
<gene>
    <name evidence="18" type="ORF">CALMAC_LOCUS9314</name>
</gene>
<evidence type="ECO:0000259" key="17">
    <source>
        <dbReference type="Pfam" id="PF01180"/>
    </source>
</evidence>
<comment type="catalytic activity">
    <reaction evidence="15 16">
        <text>(S)-dihydroorotate + a quinone = orotate + a quinol</text>
        <dbReference type="Rhea" id="RHEA:30187"/>
        <dbReference type="ChEBI" id="CHEBI:24646"/>
        <dbReference type="ChEBI" id="CHEBI:30839"/>
        <dbReference type="ChEBI" id="CHEBI:30864"/>
        <dbReference type="ChEBI" id="CHEBI:132124"/>
        <dbReference type="EC" id="1.3.5.2"/>
    </reaction>
</comment>
<evidence type="ECO:0000256" key="11">
    <source>
        <dbReference type="ARBA" id="ARBA00022989"/>
    </source>
</evidence>
<dbReference type="InterPro" id="IPR005720">
    <property type="entry name" value="Dihydroorotate_DH_cat"/>
</dbReference>
<keyword evidence="8 16" id="KW-0812">Transmembrane</keyword>
<dbReference type="GO" id="GO:0005743">
    <property type="term" value="C:mitochondrial inner membrane"/>
    <property type="evidence" value="ECO:0007669"/>
    <property type="project" value="UniProtKB-SubCell"/>
</dbReference>
<keyword evidence="6 16" id="KW-0285">Flavoprotein</keyword>
<evidence type="ECO:0000256" key="1">
    <source>
        <dbReference type="ARBA" id="ARBA00004434"/>
    </source>
</evidence>
<evidence type="ECO:0000256" key="15">
    <source>
        <dbReference type="ARBA" id="ARBA00048639"/>
    </source>
</evidence>
<proteinExistence type="inferred from homology"/>
<dbReference type="InterPro" id="IPR005719">
    <property type="entry name" value="Dihydroorotate_DH_2"/>
</dbReference>
<evidence type="ECO:0000256" key="8">
    <source>
        <dbReference type="ARBA" id="ARBA00022692"/>
    </source>
</evidence>
<dbReference type="PANTHER" id="PTHR48109:SF4">
    <property type="entry name" value="DIHYDROOROTATE DEHYDROGENASE (QUINONE), MITOCHONDRIAL"/>
    <property type="match status" value="1"/>
</dbReference>
<dbReference type="AlphaFoldDB" id="A0A653CIS5"/>
<evidence type="ECO:0000256" key="13">
    <source>
        <dbReference type="ARBA" id="ARBA00023128"/>
    </source>
</evidence>
<comment type="subcellular location">
    <subcellularLocation>
        <location evidence="1 16">Mitochondrion inner membrane</location>
        <topology evidence="1 16">Single-pass membrane protein</topology>
    </subcellularLocation>
</comment>
<keyword evidence="7 16" id="KW-0288">FMN</keyword>
<dbReference type="InterPro" id="IPR050074">
    <property type="entry name" value="DHO_dehydrogenase"/>
</dbReference>
<evidence type="ECO:0000256" key="9">
    <source>
        <dbReference type="ARBA" id="ARBA00022792"/>
    </source>
</evidence>
<dbReference type="PANTHER" id="PTHR48109">
    <property type="entry name" value="DIHYDROOROTATE DEHYDROGENASE (QUINONE), MITOCHONDRIAL-RELATED"/>
    <property type="match status" value="1"/>
</dbReference>
<evidence type="ECO:0000256" key="3">
    <source>
        <dbReference type="ARBA" id="ARBA00005359"/>
    </source>
</evidence>
<dbReference type="SUPFAM" id="SSF51395">
    <property type="entry name" value="FMN-linked oxidoreductases"/>
    <property type="match status" value="1"/>
</dbReference>
<evidence type="ECO:0000313" key="19">
    <source>
        <dbReference type="Proteomes" id="UP000410492"/>
    </source>
</evidence>
<dbReference type="Proteomes" id="UP000410492">
    <property type="component" value="Unassembled WGS sequence"/>
</dbReference>
<reference evidence="18 19" key="1">
    <citation type="submission" date="2019-01" db="EMBL/GenBank/DDBJ databases">
        <authorList>
            <person name="Sayadi A."/>
        </authorList>
    </citation>
    <scope>NUCLEOTIDE SEQUENCE [LARGE SCALE GENOMIC DNA]</scope>
</reference>
<dbReference type="GO" id="GO:0044205">
    <property type="term" value="P:'de novo' UMP biosynthetic process"/>
    <property type="evidence" value="ECO:0007669"/>
    <property type="project" value="UniProtKB-UniPathway"/>
</dbReference>
<evidence type="ECO:0000256" key="14">
    <source>
        <dbReference type="ARBA" id="ARBA00023136"/>
    </source>
</evidence>
<dbReference type="PROSITE" id="PS00911">
    <property type="entry name" value="DHODEHASE_1"/>
    <property type="match status" value="1"/>
</dbReference>
<dbReference type="GO" id="GO:0106430">
    <property type="term" value="F:dihydroorotate dehydrogenase (quinone) activity"/>
    <property type="evidence" value="ECO:0007669"/>
    <property type="project" value="UniProtKB-EC"/>
</dbReference>
<keyword evidence="11 16" id="KW-1133">Transmembrane helix</keyword>
<evidence type="ECO:0000313" key="18">
    <source>
        <dbReference type="EMBL" id="VEN47596.1"/>
    </source>
</evidence>
<dbReference type="EMBL" id="CAACVG010007907">
    <property type="protein sequence ID" value="VEN47596.1"/>
    <property type="molecule type" value="Genomic_DNA"/>
</dbReference>
<feature type="domain" description="Dihydroorotate dehydrogenase catalytic" evidence="17">
    <location>
        <begin position="77"/>
        <end position="374"/>
    </location>
</feature>
<dbReference type="NCBIfam" id="NF003652">
    <property type="entry name" value="PRK05286.2-5"/>
    <property type="match status" value="1"/>
</dbReference>
<dbReference type="Gene3D" id="3.20.20.70">
    <property type="entry name" value="Aldolase class I"/>
    <property type="match status" value="1"/>
</dbReference>
<dbReference type="CDD" id="cd04738">
    <property type="entry name" value="DHOD_2_like"/>
    <property type="match status" value="1"/>
</dbReference>
<keyword evidence="13 16" id="KW-0496">Mitochondrion</keyword>
<sequence length="390" mass="42742">MSRANSKKKLQSMLYVTVGGCAAFAGISFYKGEEKFYKNYVMPVVHMLDPEKAHYLAVWASEHRIIPKSHYRDPDLLKVKVFGKEFSNPIGIAAGFDKDGKAILGLKDIGFGFVEVGSVTPEAQPGNEKPRVFRLNDDLAVINRYGFNSEGHNAVLQRISNVRGVKEEIPIIGVNLGKNKTSADATNDYVEGIQKFGLLSDYLVINISSPNTPNLRDLQHKENLSKLLRALIEARDNLPISQKPPLLLKLAPDLSPQERRDIAAILKQKECRVDGLIVCNTTVSRPETLKNVKNKNEIGGLSGPPLKDLSTEMIRDMSRLTDGIPIIGVGGISSGKDAYEKIKAGASLLQLYTSLAYDGPPVVTKVKKELAELLSKDGYTNISQAIGVSK</sequence>
<dbReference type="EC" id="1.3.5.2" evidence="4 16"/>
<evidence type="ECO:0000256" key="10">
    <source>
        <dbReference type="ARBA" id="ARBA00022946"/>
    </source>
</evidence>
<evidence type="ECO:0000256" key="16">
    <source>
        <dbReference type="RuleBase" id="RU361255"/>
    </source>
</evidence>
<dbReference type="FunFam" id="3.20.20.70:FF:000066">
    <property type="entry name" value="Dihydroorotate dehydrogenase (quinone), mitochondrial"/>
    <property type="match status" value="1"/>
</dbReference>
<accession>A0A653CIS5</accession>